<dbReference type="CDD" id="cd00112">
    <property type="entry name" value="LDLa"/>
    <property type="match status" value="3"/>
</dbReference>
<name>A0AAV5UPF7_9BILA</name>
<dbReference type="SUPFAM" id="SSF57424">
    <property type="entry name" value="LDL receptor-like module"/>
    <property type="match status" value="2"/>
</dbReference>
<keyword evidence="5" id="KW-0677">Repeat</keyword>
<dbReference type="InterPro" id="IPR023415">
    <property type="entry name" value="LDLR_class-A_CS"/>
</dbReference>
<feature type="domain" description="EGF-like" evidence="15">
    <location>
        <begin position="965"/>
        <end position="1003"/>
    </location>
</feature>
<evidence type="ECO:0000259" key="15">
    <source>
        <dbReference type="SMART" id="SM00181"/>
    </source>
</evidence>
<evidence type="ECO:0000256" key="10">
    <source>
        <dbReference type="PROSITE-ProRule" id="PRU00124"/>
    </source>
</evidence>
<keyword evidence="2" id="KW-0245">EGF-like domain</keyword>
<proteinExistence type="predicted"/>
<dbReference type="Pfam" id="PF00057">
    <property type="entry name" value="Ldl_recept_a"/>
    <property type="match status" value="1"/>
</dbReference>
<dbReference type="Gene3D" id="2.40.128.620">
    <property type="match status" value="1"/>
</dbReference>
<dbReference type="SUPFAM" id="SSF63825">
    <property type="entry name" value="YWTD domain"/>
    <property type="match status" value="4"/>
</dbReference>
<dbReference type="InterPro" id="IPR036055">
    <property type="entry name" value="LDL_receptor-like_sf"/>
</dbReference>
<feature type="disulfide bond" evidence="10">
    <location>
        <begin position="1403"/>
        <end position="1418"/>
    </location>
</feature>
<dbReference type="SMART" id="SM00192">
    <property type="entry name" value="LDLa"/>
    <property type="match status" value="3"/>
</dbReference>
<feature type="transmembrane region" description="Helical" evidence="13">
    <location>
        <begin position="1481"/>
        <end position="1503"/>
    </location>
</feature>
<dbReference type="GO" id="GO:0006897">
    <property type="term" value="P:endocytosis"/>
    <property type="evidence" value="ECO:0007669"/>
    <property type="project" value="UniProtKB-KW"/>
</dbReference>
<feature type="non-terminal residue" evidence="16">
    <location>
        <position position="1"/>
    </location>
</feature>
<dbReference type="InterPro" id="IPR050778">
    <property type="entry name" value="Cueball_EGF_LRP_Nidogen"/>
</dbReference>
<keyword evidence="4 14" id="KW-0732">Signal</keyword>
<dbReference type="GO" id="GO:0016020">
    <property type="term" value="C:membrane"/>
    <property type="evidence" value="ECO:0007669"/>
    <property type="project" value="UniProtKB-SubCell"/>
</dbReference>
<comment type="subcellular location">
    <subcellularLocation>
        <location evidence="1">Membrane</location>
        <topology evidence="1">Single-pass membrane protein</topology>
    </subcellularLocation>
</comment>
<keyword evidence="8" id="KW-0675">Receptor</keyword>
<feature type="region of interest" description="Disordered" evidence="12">
    <location>
        <begin position="1579"/>
        <end position="1600"/>
    </location>
</feature>
<keyword evidence="17" id="KW-1185">Reference proteome</keyword>
<evidence type="ECO:0000256" key="11">
    <source>
        <dbReference type="PROSITE-ProRule" id="PRU00461"/>
    </source>
</evidence>
<sequence length="1720" mass="189015">SEKVDHGQQRVRRPTMSGFTLLAVAILLVASTHAEPVTLLARIGKTISHLKIDPVTLHLSESRVLYKPIGEELQISLAVDARSSSGFFTLSQHLHRLSLNGSGDSSQLTVGGVLDDTPTAIAYDWLTDKIYVAISTIGPDNSARIEVCDGVKERKTDGACAVILHDKLDYLHSLVLDPKDGNMYWINAVQNQIERAFMNGQHHDQHPFLDPSNGDSATLTSLALSRESATLFYVRTTKDGSELWQCRLYERQSCTKFHETTHVLHLDVFEKHLFLSLSSGRLALCEYSDCDGTFHEVEQISELEIFQVVHDSITYEKDSEANPCGVNNGGCSHICLIARIEPKRTCACPIGVKLREDGVTCEDGFNEVLIISAITGLFYVSLDTSDYTPQAIPYEGHEESSHSLFDVDYDPVEGFVYWLDITDSAIKRCRFNGSDLSIVIKEGVQQSAKTFRLDIVGRNIFWVDGETALIWIGKMDGSLAPRVLDVSTKLDNPHGIAIDPIGGVLYITDWFERSSRIVKLNLDGSDAQTFYALQDFSYPTGIDLDLEGGRLYWAESNHSLIRSIKLDATDLLSYMQASYKLVQPYSVSKLGNRIFCNSMAGRSFVEIVLRDGILAGHDSSRVVESQIYGPVGLRAVRLKEPAKRSGPCARSNGGCAHYCLNSPSGTARCLCARGFELQKDGRRCVRSSSSIILLDGSGRRPDLVRMGLRGPRNFERLHLQDISGSPHDIAYDQVTSSIYIASSNDSSGTIEHVNLTSLTPKATVVVSGVALRGISHLAIEPHARLIVYSNAEFGRIEASSLNGKHSKTLAWIGIRPTLLKLDLAHYEIYYVNELVESSSICKMPLAIAPEGGQVLYLTGQTSAQIVALAVDVKAEEIFWTEQNRGVNSLHKMTRNGTGVVVLSRSEDRRISYLHHREKALYYIDSKKNEFGYFDGSGFHSVHAGVKSVRDFIITHPPVKSEKKHPCEVDNGGCAELCLPQSDAKGFCTCGDHRYFDDVTKACQANPHGLIMASNGCFLLISAKDPKSMLSQDHSPITSLPIEKVGLPLSMAIDELSRFATLYWIDANEPKVIRSVPTRGTNTRIPTSLHVAACAHLRAVTVDTYGRQLFVSCVVSSGRSNVMVFRIQSTSALVPDKLLHIGRVVNGDEISSVTGKQPVPTELAVGARKLVYLDVSTRSGRPVLVVCDIDGRNCDKASERTHGYSRLSLLPRQNKLLFTGDDTINKLDLTSLNTVPISSSPGNVKALFASVDGENVAMVPIDEKEDSFLLIGEERLLIPGMARVTAMTAFTTGEFTQFDRSRSCMHQECTHLCAYSGDSYECLCPLGYTISHDSSYICMQNVTCEPWEFLCRDQRTCVHSGAKCDNRLNCPDGSDESAEMCGAVDAKTWTCGDRRTRIDRYLVCDGVAHCDDGSDEEGCKCATPSSDMDCAIFGRMSQPECVQRKLRCDHHYDCSNGADEDERLCSTFSPEVAGLRVTFTHIMFGAILLLLVLAICPICLFLCYSKKREGGGVEQTVTDRRYHNFPGQNDASLLVPLSAAPVEQYEMRAYSVVESTSTYPSLPPPIPSLCGSAVRHAHPYTSTYHPQHSRDHPSRFYAPPPSTASLSTYGIVVPSVNTGTISQRRIIITEHAVPSPSSRSGISPPPAYLVQSQRDPQPRPLNKGRKSSHTSPPSSNRKDGSSRSRATLNRSHSSSEPSEHDSVSLSSHSSEGAPASSRQQL</sequence>
<evidence type="ECO:0000256" key="8">
    <source>
        <dbReference type="ARBA" id="ARBA00023170"/>
    </source>
</evidence>
<comment type="caution">
    <text evidence="16">The sequence shown here is derived from an EMBL/GenBank/DDBJ whole genome shotgun (WGS) entry which is preliminary data.</text>
</comment>
<dbReference type="EMBL" id="BTSX01000006">
    <property type="protein sequence ID" value="GMT07779.1"/>
    <property type="molecule type" value="Genomic_DNA"/>
</dbReference>
<keyword evidence="9" id="KW-0325">Glycoprotein</keyword>
<evidence type="ECO:0000256" key="4">
    <source>
        <dbReference type="ARBA" id="ARBA00022729"/>
    </source>
</evidence>
<evidence type="ECO:0000313" key="16">
    <source>
        <dbReference type="EMBL" id="GMT07779.1"/>
    </source>
</evidence>
<feature type="domain" description="EGF-like" evidence="15">
    <location>
        <begin position="647"/>
        <end position="685"/>
    </location>
</feature>
<feature type="domain" description="EGF-like" evidence="15">
    <location>
        <begin position="1302"/>
        <end position="1338"/>
    </location>
</feature>
<evidence type="ECO:0000256" key="6">
    <source>
        <dbReference type="ARBA" id="ARBA00023136"/>
    </source>
</evidence>
<dbReference type="PRINTS" id="PR00261">
    <property type="entry name" value="LDLRECEPTOR"/>
</dbReference>
<evidence type="ECO:0000256" key="13">
    <source>
        <dbReference type="SAM" id="Phobius"/>
    </source>
</evidence>
<keyword evidence="7 10" id="KW-1015">Disulfide bond</keyword>
<dbReference type="Pfam" id="PF14670">
    <property type="entry name" value="FXa_inhibition"/>
    <property type="match status" value="2"/>
</dbReference>
<dbReference type="InterPro" id="IPR000033">
    <property type="entry name" value="LDLR_classB_rpt"/>
</dbReference>
<dbReference type="PANTHER" id="PTHR46513:SF44">
    <property type="entry name" value="LDL RECEPTOR RELATED PROTEIN 4"/>
    <property type="match status" value="1"/>
</dbReference>
<dbReference type="InterPro" id="IPR011042">
    <property type="entry name" value="6-blade_b-propeller_TolB-like"/>
</dbReference>
<evidence type="ECO:0000256" key="14">
    <source>
        <dbReference type="SAM" id="SignalP"/>
    </source>
</evidence>
<dbReference type="FunFam" id="2.120.10.30:FF:000241">
    <property type="entry name" value="Low-density lipoprotein receptor-related protein 6"/>
    <property type="match status" value="1"/>
</dbReference>
<evidence type="ECO:0000256" key="3">
    <source>
        <dbReference type="ARBA" id="ARBA00022583"/>
    </source>
</evidence>
<organism evidence="16 17">
    <name type="scientific">Pristionchus entomophagus</name>
    <dbReference type="NCBI Taxonomy" id="358040"/>
    <lineage>
        <taxon>Eukaryota</taxon>
        <taxon>Metazoa</taxon>
        <taxon>Ecdysozoa</taxon>
        <taxon>Nematoda</taxon>
        <taxon>Chromadorea</taxon>
        <taxon>Rhabditida</taxon>
        <taxon>Rhabditina</taxon>
        <taxon>Diplogasteromorpha</taxon>
        <taxon>Diplogasteroidea</taxon>
        <taxon>Neodiplogasteridae</taxon>
        <taxon>Pristionchus</taxon>
    </lineage>
</organism>
<dbReference type="SMART" id="SM00181">
    <property type="entry name" value="EGF"/>
    <property type="match status" value="4"/>
</dbReference>
<feature type="repeat" description="LDL-receptor class B" evidence="11">
    <location>
        <begin position="458"/>
        <end position="502"/>
    </location>
</feature>
<evidence type="ECO:0000256" key="7">
    <source>
        <dbReference type="ARBA" id="ARBA00023157"/>
    </source>
</evidence>
<evidence type="ECO:0000256" key="9">
    <source>
        <dbReference type="ARBA" id="ARBA00023180"/>
    </source>
</evidence>
<protein>
    <recommendedName>
        <fullName evidence="15">EGF-like domain-containing protein</fullName>
    </recommendedName>
</protein>
<gene>
    <name evidence="16" type="ORF">PENTCL1PPCAC_29953</name>
</gene>
<feature type="region of interest" description="Disordered" evidence="12">
    <location>
        <begin position="1631"/>
        <end position="1720"/>
    </location>
</feature>
<keyword evidence="6 13" id="KW-0472">Membrane</keyword>
<feature type="signal peptide" evidence="14">
    <location>
        <begin position="1"/>
        <end position="34"/>
    </location>
</feature>
<feature type="chain" id="PRO_5043394611" description="EGF-like domain-containing protein" evidence="14">
    <location>
        <begin position="35"/>
        <end position="1720"/>
    </location>
</feature>
<dbReference type="PROSITE" id="PS01209">
    <property type="entry name" value="LDLRA_1"/>
    <property type="match status" value="2"/>
</dbReference>
<dbReference type="SUPFAM" id="SSF57196">
    <property type="entry name" value="EGF/Laminin"/>
    <property type="match status" value="2"/>
</dbReference>
<dbReference type="InterPro" id="IPR002172">
    <property type="entry name" value="LDrepeatLR_classA_rpt"/>
</dbReference>
<accession>A0AAV5UPF7</accession>
<keyword evidence="13" id="KW-1133">Transmembrane helix</keyword>
<dbReference type="Gene3D" id="2.120.10.30">
    <property type="entry name" value="TolB, C-terminal domain"/>
    <property type="match status" value="4"/>
</dbReference>
<evidence type="ECO:0000256" key="12">
    <source>
        <dbReference type="SAM" id="MobiDB-lite"/>
    </source>
</evidence>
<dbReference type="PROSITE" id="PS50068">
    <property type="entry name" value="LDLRA_2"/>
    <property type="match status" value="3"/>
</dbReference>
<feature type="compositionally biased region" description="Low complexity" evidence="12">
    <location>
        <begin position="1702"/>
        <end position="1720"/>
    </location>
</feature>
<evidence type="ECO:0000313" key="17">
    <source>
        <dbReference type="Proteomes" id="UP001432027"/>
    </source>
</evidence>
<dbReference type="PROSITE" id="PS51120">
    <property type="entry name" value="LDLRB"/>
    <property type="match status" value="1"/>
</dbReference>
<evidence type="ECO:0000256" key="5">
    <source>
        <dbReference type="ARBA" id="ARBA00022737"/>
    </source>
</evidence>
<evidence type="ECO:0000256" key="2">
    <source>
        <dbReference type="ARBA" id="ARBA00022536"/>
    </source>
</evidence>
<feature type="domain" description="EGF-like" evidence="15">
    <location>
        <begin position="323"/>
        <end position="362"/>
    </location>
</feature>
<keyword evidence="3" id="KW-0254">Endocytosis</keyword>
<dbReference type="PANTHER" id="PTHR46513">
    <property type="entry name" value="VITELLOGENIN RECEPTOR-LIKE PROTEIN-RELATED-RELATED"/>
    <property type="match status" value="1"/>
</dbReference>
<reference evidence="16" key="1">
    <citation type="submission" date="2023-10" db="EMBL/GenBank/DDBJ databases">
        <title>Genome assembly of Pristionchus species.</title>
        <authorList>
            <person name="Yoshida K."/>
            <person name="Sommer R.J."/>
        </authorList>
    </citation>
    <scope>NUCLEOTIDE SEQUENCE</scope>
    <source>
        <strain evidence="16">RS0144</strain>
    </source>
</reference>
<dbReference type="InterPro" id="IPR000742">
    <property type="entry name" value="EGF"/>
</dbReference>
<dbReference type="SMART" id="SM00135">
    <property type="entry name" value="LY"/>
    <property type="match status" value="8"/>
</dbReference>
<keyword evidence="13" id="KW-0812">Transmembrane</keyword>
<dbReference type="Gene3D" id="4.10.400.10">
    <property type="entry name" value="Low-density Lipoprotein Receptor"/>
    <property type="match status" value="2"/>
</dbReference>
<comment type="caution">
    <text evidence="10">Lacks conserved residue(s) required for the propagation of feature annotation.</text>
</comment>
<dbReference type="Proteomes" id="UP001432027">
    <property type="component" value="Unassembled WGS sequence"/>
</dbReference>
<evidence type="ECO:0000256" key="1">
    <source>
        <dbReference type="ARBA" id="ARBA00004167"/>
    </source>
</evidence>